<dbReference type="Proteomes" id="UP001157946">
    <property type="component" value="Unassembled WGS sequence"/>
</dbReference>
<gene>
    <name evidence="4" type="ORF">SAMN06265361_102330</name>
</gene>
<dbReference type="InterPro" id="IPR000182">
    <property type="entry name" value="GNAT_dom"/>
</dbReference>
<dbReference type="RefSeq" id="WP_284724054.1">
    <property type="nucleotide sequence ID" value="NZ_FXTU01000002.1"/>
</dbReference>
<dbReference type="Pfam" id="PF00583">
    <property type="entry name" value="Acetyltransf_1"/>
    <property type="match status" value="1"/>
</dbReference>
<dbReference type="InterPro" id="IPR050680">
    <property type="entry name" value="YpeA/RimI_acetyltransf"/>
</dbReference>
<keyword evidence="5" id="KW-1185">Reference proteome</keyword>
<dbReference type="PROSITE" id="PS51186">
    <property type="entry name" value="GNAT"/>
    <property type="match status" value="1"/>
</dbReference>
<reference evidence="4" key="1">
    <citation type="submission" date="2017-05" db="EMBL/GenBank/DDBJ databases">
        <authorList>
            <person name="Varghese N."/>
            <person name="Submissions S."/>
        </authorList>
    </citation>
    <scope>NUCLEOTIDE SEQUENCE</scope>
    <source>
        <strain evidence="4">DSM 45262</strain>
    </source>
</reference>
<dbReference type="CDD" id="cd04301">
    <property type="entry name" value="NAT_SF"/>
    <property type="match status" value="1"/>
</dbReference>
<comment type="caution">
    <text evidence="4">The sequence shown here is derived from an EMBL/GenBank/DDBJ whole genome shotgun (WGS) entry which is preliminary data.</text>
</comment>
<evidence type="ECO:0000259" key="3">
    <source>
        <dbReference type="PROSITE" id="PS51186"/>
    </source>
</evidence>
<protein>
    <submittedName>
        <fullName evidence="4">Acetyltransferase (GNAT) domain-containing protein</fullName>
    </submittedName>
</protein>
<dbReference type="PANTHER" id="PTHR43420">
    <property type="entry name" value="ACETYLTRANSFERASE"/>
    <property type="match status" value="1"/>
</dbReference>
<dbReference type="Gene3D" id="3.40.630.30">
    <property type="match status" value="1"/>
</dbReference>
<evidence type="ECO:0000256" key="2">
    <source>
        <dbReference type="ARBA" id="ARBA00023315"/>
    </source>
</evidence>
<evidence type="ECO:0000256" key="1">
    <source>
        <dbReference type="ARBA" id="ARBA00022679"/>
    </source>
</evidence>
<organism evidence="4 5">
    <name type="scientific">Laceyella tengchongensis</name>
    <dbReference type="NCBI Taxonomy" id="574699"/>
    <lineage>
        <taxon>Bacteria</taxon>
        <taxon>Bacillati</taxon>
        <taxon>Bacillota</taxon>
        <taxon>Bacilli</taxon>
        <taxon>Bacillales</taxon>
        <taxon>Thermoactinomycetaceae</taxon>
        <taxon>Laceyella</taxon>
    </lineage>
</organism>
<sequence>MMRILDMKDPVTLSRIVEIQQRAYRIEAEIIGCDQLPPLNDTEDSLKCSPETFIGYYEQDVLVGVLSYEQNGQLVDICRLAIHPAYFRRGIASRLLSHALELDGAAIWEVQTGQANRPAINCYLKHGFTIVESFATPEGIQLVKLRK</sequence>
<evidence type="ECO:0000313" key="5">
    <source>
        <dbReference type="Proteomes" id="UP001157946"/>
    </source>
</evidence>
<keyword evidence="1" id="KW-0808">Transferase</keyword>
<feature type="domain" description="N-acetyltransferase" evidence="3">
    <location>
        <begin position="2"/>
        <end position="147"/>
    </location>
</feature>
<keyword evidence="2" id="KW-0012">Acyltransferase</keyword>
<dbReference type="InterPro" id="IPR016181">
    <property type="entry name" value="Acyl_CoA_acyltransferase"/>
</dbReference>
<dbReference type="PANTHER" id="PTHR43420:SF12">
    <property type="entry name" value="N-ACETYLTRANSFERASE DOMAIN-CONTAINING PROTEIN"/>
    <property type="match status" value="1"/>
</dbReference>
<dbReference type="EMBL" id="FXTU01000002">
    <property type="protein sequence ID" value="SMP12229.1"/>
    <property type="molecule type" value="Genomic_DNA"/>
</dbReference>
<proteinExistence type="predicted"/>
<dbReference type="SUPFAM" id="SSF55729">
    <property type="entry name" value="Acyl-CoA N-acyltransferases (Nat)"/>
    <property type="match status" value="1"/>
</dbReference>
<dbReference type="GO" id="GO:0016747">
    <property type="term" value="F:acyltransferase activity, transferring groups other than amino-acyl groups"/>
    <property type="evidence" value="ECO:0007669"/>
    <property type="project" value="InterPro"/>
</dbReference>
<dbReference type="AlphaFoldDB" id="A0AA45WLV8"/>
<accession>A0AA45WLV8</accession>
<evidence type="ECO:0000313" key="4">
    <source>
        <dbReference type="EMBL" id="SMP12229.1"/>
    </source>
</evidence>
<name>A0AA45WLV8_9BACL</name>